<comment type="caution">
    <text evidence="2">The sequence shown here is derived from an EMBL/GenBank/DDBJ whole genome shotgun (WGS) entry which is preliminary data.</text>
</comment>
<accession>A0A368ZDV3</accession>
<gene>
    <name evidence="2" type="ORF">DFQ08_103250</name>
</gene>
<feature type="transmembrane region" description="Helical" evidence="1">
    <location>
        <begin position="152"/>
        <end position="169"/>
    </location>
</feature>
<dbReference type="Proteomes" id="UP000253436">
    <property type="component" value="Unassembled WGS sequence"/>
</dbReference>
<dbReference type="InterPro" id="IPR025250">
    <property type="entry name" value="DUF4199"/>
</dbReference>
<reference evidence="2 3" key="1">
    <citation type="submission" date="2018-07" db="EMBL/GenBank/DDBJ databases">
        <title>Genomic Encyclopedia of Type Strains, Phase III (KMG-III): the genomes of soil and plant-associated and newly described type strains.</title>
        <authorList>
            <person name="Whitman W."/>
        </authorList>
    </citation>
    <scope>NUCLEOTIDE SEQUENCE [LARGE SCALE GENOMIC DNA]</scope>
    <source>
        <strain evidence="2 3">CECT 7958</strain>
    </source>
</reference>
<evidence type="ECO:0000256" key="1">
    <source>
        <dbReference type="SAM" id="Phobius"/>
    </source>
</evidence>
<keyword evidence="1" id="KW-0812">Transmembrane</keyword>
<dbReference type="Pfam" id="PF13858">
    <property type="entry name" value="DUF4199"/>
    <property type="match status" value="1"/>
</dbReference>
<keyword evidence="1" id="KW-1133">Transmembrane helix</keyword>
<feature type="transmembrane region" description="Helical" evidence="1">
    <location>
        <begin position="38"/>
        <end position="60"/>
    </location>
</feature>
<keyword evidence="3" id="KW-1185">Reference proteome</keyword>
<dbReference type="OrthoDB" id="660361at2"/>
<name>A0A368ZDV3_9FLAO</name>
<feature type="transmembrane region" description="Helical" evidence="1">
    <location>
        <begin position="72"/>
        <end position="98"/>
    </location>
</feature>
<sequence>MDKTMKSSAMNLGLYLALIISSFTIIGYAIYLDLFTQWWFGIGQMFLVIIFGIISAVKARKINGGFLSFKEAFSAFFITIAIGILVPALIGFVIFNIVDPEAAVILQEKIINSQVAMMSNFGAPQDAIDQARAQLEAEDSFFSLGNTIKTNAYQLIGFSVIGLIVAAATKRKDPDAA</sequence>
<dbReference type="AlphaFoldDB" id="A0A368ZDV3"/>
<protein>
    <submittedName>
        <fullName evidence="2">Uncharacterized protein DUF4199</fullName>
    </submittedName>
</protein>
<dbReference type="EMBL" id="QPJO01000003">
    <property type="protein sequence ID" value="RCW91420.1"/>
    <property type="molecule type" value="Genomic_DNA"/>
</dbReference>
<feature type="transmembrane region" description="Helical" evidence="1">
    <location>
        <begin position="12"/>
        <end position="32"/>
    </location>
</feature>
<evidence type="ECO:0000313" key="2">
    <source>
        <dbReference type="EMBL" id="RCW91420.1"/>
    </source>
</evidence>
<dbReference type="RefSeq" id="WP_114309934.1">
    <property type="nucleotide sequence ID" value="NZ_QPJO01000003.1"/>
</dbReference>
<evidence type="ECO:0000313" key="3">
    <source>
        <dbReference type="Proteomes" id="UP000253436"/>
    </source>
</evidence>
<keyword evidence="1" id="KW-0472">Membrane</keyword>
<organism evidence="2 3">
    <name type="scientific">Winogradskyella arenosi</name>
    <dbReference type="NCBI Taxonomy" id="533325"/>
    <lineage>
        <taxon>Bacteria</taxon>
        <taxon>Pseudomonadati</taxon>
        <taxon>Bacteroidota</taxon>
        <taxon>Flavobacteriia</taxon>
        <taxon>Flavobacteriales</taxon>
        <taxon>Flavobacteriaceae</taxon>
        <taxon>Winogradskyella</taxon>
    </lineage>
</organism>
<proteinExistence type="predicted"/>